<evidence type="ECO:0000313" key="3">
    <source>
        <dbReference type="Proteomes" id="UP000518266"/>
    </source>
</evidence>
<accession>A0A7J5X7J6</accession>
<evidence type="ECO:0000313" key="2">
    <source>
        <dbReference type="EMBL" id="KAF3832960.1"/>
    </source>
</evidence>
<dbReference type="EMBL" id="JAAKFY010000027">
    <property type="protein sequence ID" value="KAF3832960.1"/>
    <property type="molecule type" value="Genomic_DNA"/>
</dbReference>
<reference evidence="2 3" key="1">
    <citation type="submission" date="2020-03" db="EMBL/GenBank/DDBJ databases">
        <title>Dissostichus mawsoni Genome sequencing and assembly.</title>
        <authorList>
            <person name="Park H."/>
        </authorList>
    </citation>
    <scope>NUCLEOTIDE SEQUENCE [LARGE SCALE GENOMIC DNA]</scope>
    <source>
        <strain evidence="2">DM0001</strain>
        <tissue evidence="2">Muscle</tissue>
    </source>
</reference>
<sequence length="73" mass="7914">MQEQQGTPLGKLKPQTRCLRCGEVLQWSEEHSVLLGCSCCSTVDETLENVSRGLASRMKEGEEPLGGGKGGRH</sequence>
<gene>
    <name evidence="2" type="ORF">F7725_026625</name>
</gene>
<organism evidence="2 3">
    <name type="scientific">Dissostichus mawsoni</name>
    <name type="common">Antarctic cod</name>
    <dbReference type="NCBI Taxonomy" id="36200"/>
    <lineage>
        <taxon>Eukaryota</taxon>
        <taxon>Metazoa</taxon>
        <taxon>Chordata</taxon>
        <taxon>Craniata</taxon>
        <taxon>Vertebrata</taxon>
        <taxon>Euteleostomi</taxon>
        <taxon>Actinopterygii</taxon>
        <taxon>Neopterygii</taxon>
        <taxon>Teleostei</taxon>
        <taxon>Neoteleostei</taxon>
        <taxon>Acanthomorphata</taxon>
        <taxon>Eupercaria</taxon>
        <taxon>Perciformes</taxon>
        <taxon>Notothenioidei</taxon>
        <taxon>Nototheniidae</taxon>
        <taxon>Dissostichus</taxon>
    </lineage>
</organism>
<evidence type="ECO:0000256" key="1">
    <source>
        <dbReference type="SAM" id="MobiDB-lite"/>
    </source>
</evidence>
<comment type="caution">
    <text evidence="2">The sequence shown here is derived from an EMBL/GenBank/DDBJ whole genome shotgun (WGS) entry which is preliminary data.</text>
</comment>
<name>A0A7J5X7J6_DISMA</name>
<proteinExistence type="predicted"/>
<dbReference type="AlphaFoldDB" id="A0A7J5X7J6"/>
<feature type="compositionally biased region" description="Gly residues" evidence="1">
    <location>
        <begin position="64"/>
        <end position="73"/>
    </location>
</feature>
<feature type="region of interest" description="Disordered" evidence="1">
    <location>
        <begin position="54"/>
        <end position="73"/>
    </location>
</feature>
<keyword evidence="3" id="KW-1185">Reference proteome</keyword>
<dbReference type="Proteomes" id="UP000518266">
    <property type="component" value="Unassembled WGS sequence"/>
</dbReference>
<protein>
    <submittedName>
        <fullName evidence="2">Uncharacterized protein</fullName>
    </submittedName>
</protein>